<dbReference type="Proteomes" id="UP001341281">
    <property type="component" value="Chromosome 09"/>
</dbReference>
<feature type="domain" description="SBP-type" evidence="11">
    <location>
        <begin position="89"/>
        <end position="166"/>
    </location>
</feature>
<evidence type="ECO:0000259" key="11">
    <source>
        <dbReference type="PROSITE" id="PS51141"/>
    </source>
</evidence>
<organism evidence="12 13">
    <name type="scientific">Paspalum notatum var. saurae</name>
    <dbReference type="NCBI Taxonomy" id="547442"/>
    <lineage>
        <taxon>Eukaryota</taxon>
        <taxon>Viridiplantae</taxon>
        <taxon>Streptophyta</taxon>
        <taxon>Embryophyta</taxon>
        <taxon>Tracheophyta</taxon>
        <taxon>Spermatophyta</taxon>
        <taxon>Magnoliopsida</taxon>
        <taxon>Liliopsida</taxon>
        <taxon>Poales</taxon>
        <taxon>Poaceae</taxon>
        <taxon>PACMAD clade</taxon>
        <taxon>Panicoideae</taxon>
        <taxon>Andropogonodae</taxon>
        <taxon>Paspaleae</taxon>
        <taxon>Paspalinae</taxon>
        <taxon>Paspalum</taxon>
    </lineage>
</organism>
<accession>A0AAQ3UHR4</accession>
<evidence type="ECO:0000256" key="10">
    <source>
        <dbReference type="SAM" id="MobiDB-lite"/>
    </source>
</evidence>
<evidence type="ECO:0000256" key="1">
    <source>
        <dbReference type="ARBA" id="ARBA00004123"/>
    </source>
</evidence>
<keyword evidence="3 9" id="KW-0863">Zinc-finger</keyword>
<dbReference type="Gene3D" id="4.10.1100.10">
    <property type="entry name" value="Transcription factor, SBP-box domain"/>
    <property type="match status" value="1"/>
</dbReference>
<keyword evidence="4" id="KW-0862">Zinc</keyword>
<dbReference type="GO" id="GO:0003677">
    <property type="term" value="F:DNA binding"/>
    <property type="evidence" value="ECO:0007669"/>
    <property type="project" value="UniProtKB-KW"/>
</dbReference>
<dbReference type="FunFam" id="4.10.1100.10:FF:000001">
    <property type="entry name" value="Squamosa promoter-binding-like protein 14"/>
    <property type="match status" value="1"/>
</dbReference>
<dbReference type="PANTHER" id="PTHR31251:SF195">
    <property type="entry name" value="SBP-DOMAIN PROTEIN 5"/>
    <property type="match status" value="1"/>
</dbReference>
<dbReference type="GO" id="GO:0008270">
    <property type="term" value="F:zinc ion binding"/>
    <property type="evidence" value="ECO:0007669"/>
    <property type="project" value="UniProtKB-KW"/>
</dbReference>
<dbReference type="InterPro" id="IPR044817">
    <property type="entry name" value="SBP-like"/>
</dbReference>
<feature type="compositionally biased region" description="Low complexity" evidence="10">
    <location>
        <begin position="354"/>
        <end position="366"/>
    </location>
</feature>
<dbReference type="Pfam" id="PF03110">
    <property type="entry name" value="SBP"/>
    <property type="match status" value="1"/>
</dbReference>
<reference evidence="12 13" key="1">
    <citation type="submission" date="2024-02" db="EMBL/GenBank/DDBJ databases">
        <title>High-quality chromosome-scale genome assembly of Pensacola bahiagrass (Paspalum notatum Flugge var. saurae).</title>
        <authorList>
            <person name="Vega J.M."/>
            <person name="Podio M."/>
            <person name="Orjuela J."/>
            <person name="Siena L.A."/>
            <person name="Pessino S.C."/>
            <person name="Combes M.C."/>
            <person name="Mariac C."/>
            <person name="Albertini E."/>
            <person name="Pupilli F."/>
            <person name="Ortiz J.P.A."/>
            <person name="Leblanc O."/>
        </authorList>
    </citation>
    <scope>NUCLEOTIDE SEQUENCE [LARGE SCALE GENOMIC DNA]</scope>
    <source>
        <strain evidence="12">R1</strain>
        <tissue evidence="12">Leaf</tissue>
    </source>
</reference>
<evidence type="ECO:0000256" key="4">
    <source>
        <dbReference type="ARBA" id="ARBA00022833"/>
    </source>
</evidence>
<feature type="compositionally biased region" description="Basic residues" evidence="10">
    <location>
        <begin position="156"/>
        <end position="166"/>
    </location>
</feature>
<feature type="region of interest" description="Disordered" evidence="10">
    <location>
        <begin position="36"/>
        <end position="92"/>
    </location>
</feature>
<dbReference type="InterPro" id="IPR004333">
    <property type="entry name" value="SBP_dom"/>
</dbReference>
<name>A0AAQ3UHR4_PASNO</name>
<evidence type="ECO:0000256" key="3">
    <source>
        <dbReference type="ARBA" id="ARBA00022771"/>
    </source>
</evidence>
<feature type="region of interest" description="Disordered" evidence="10">
    <location>
        <begin position="156"/>
        <end position="175"/>
    </location>
</feature>
<dbReference type="InterPro" id="IPR036893">
    <property type="entry name" value="SBP_sf"/>
</dbReference>
<keyword evidence="8" id="KW-0539">Nucleus</keyword>
<evidence type="ECO:0000313" key="12">
    <source>
        <dbReference type="EMBL" id="WVZ92236.1"/>
    </source>
</evidence>
<dbReference type="GO" id="GO:0005634">
    <property type="term" value="C:nucleus"/>
    <property type="evidence" value="ECO:0007669"/>
    <property type="project" value="UniProtKB-SubCell"/>
</dbReference>
<feature type="region of interest" description="Disordered" evidence="10">
    <location>
        <begin position="232"/>
        <end position="254"/>
    </location>
</feature>
<evidence type="ECO:0000256" key="8">
    <source>
        <dbReference type="ARBA" id="ARBA00023242"/>
    </source>
</evidence>
<gene>
    <name evidence="12" type="ORF">U9M48_038318</name>
</gene>
<evidence type="ECO:0000256" key="9">
    <source>
        <dbReference type="PROSITE-ProRule" id="PRU00470"/>
    </source>
</evidence>
<feature type="compositionally biased region" description="Low complexity" evidence="10">
    <location>
        <begin position="397"/>
        <end position="411"/>
    </location>
</feature>
<dbReference type="PROSITE" id="PS51141">
    <property type="entry name" value="ZF_SBP"/>
    <property type="match status" value="1"/>
</dbReference>
<evidence type="ECO:0000256" key="5">
    <source>
        <dbReference type="ARBA" id="ARBA00023015"/>
    </source>
</evidence>
<feature type="compositionally biased region" description="Polar residues" evidence="10">
    <location>
        <begin position="385"/>
        <end position="396"/>
    </location>
</feature>
<dbReference type="SUPFAM" id="SSF103612">
    <property type="entry name" value="SBT domain"/>
    <property type="match status" value="1"/>
</dbReference>
<evidence type="ECO:0000256" key="6">
    <source>
        <dbReference type="ARBA" id="ARBA00023125"/>
    </source>
</evidence>
<dbReference type="EMBL" id="CP144753">
    <property type="protein sequence ID" value="WVZ92236.1"/>
    <property type="molecule type" value="Genomic_DNA"/>
</dbReference>
<evidence type="ECO:0000256" key="2">
    <source>
        <dbReference type="ARBA" id="ARBA00022723"/>
    </source>
</evidence>
<keyword evidence="7" id="KW-0804">Transcription</keyword>
<feature type="compositionally biased region" description="Pro residues" evidence="10">
    <location>
        <begin position="50"/>
        <end position="67"/>
    </location>
</feature>
<evidence type="ECO:0000313" key="13">
    <source>
        <dbReference type="Proteomes" id="UP001341281"/>
    </source>
</evidence>
<dbReference type="AlphaFoldDB" id="A0AAQ3UHR4"/>
<protein>
    <recommendedName>
        <fullName evidence="11">SBP-type domain-containing protein</fullName>
    </recommendedName>
</protein>
<evidence type="ECO:0000256" key="7">
    <source>
        <dbReference type="ARBA" id="ARBA00023163"/>
    </source>
</evidence>
<dbReference type="PANTHER" id="PTHR31251">
    <property type="entry name" value="SQUAMOSA PROMOTER-BINDING-LIKE PROTEIN 4"/>
    <property type="match status" value="1"/>
</dbReference>
<keyword evidence="6" id="KW-0238">DNA-binding</keyword>
<feature type="compositionally biased region" description="Low complexity" evidence="10">
    <location>
        <begin position="235"/>
        <end position="254"/>
    </location>
</feature>
<proteinExistence type="predicted"/>
<keyword evidence="5" id="KW-0805">Transcription regulation</keyword>
<comment type="subcellular location">
    <subcellularLocation>
        <location evidence="1">Nucleus</location>
    </subcellularLocation>
</comment>
<feature type="region of interest" description="Disordered" evidence="10">
    <location>
        <begin position="328"/>
        <end position="431"/>
    </location>
</feature>
<keyword evidence="2" id="KW-0479">Metal-binding</keyword>
<sequence length="431" mass="43933">MEAGSAGAGGSAGGGGDDQLHGLKFGKKIYFEDAGGSGSGSSAGASPTQQAPPPASSTAPAPAPAPAPVAAGGRRGRGGAGGASSSSAPPRCQVEGCNVDLTGATTYYCRHKVCKMHSKTPRVIVNGLEQRFCQQCSRFHQLAEFDQGKRSCRRRLAGHNERRRRPPPGPLASRYGRLAASFGEEPGRFRSFLLDFSYPRVPTSMRDGWPAVRPTERVPGGIQWQASLDPHQHHSAAAGYGAHSYGSQGSSSAGPPVFPGLELPPGSCLAGVPADSSCALSLLSTQPWDTTHSAGHSRAASMPATAGFDGNTVAPSLMASSYIAPGPWTGSRGHEGGRSVPPQLPPDAPLNEVHSGSSSHHGQFSGELELALQGNRPAPAPPVDQGSTGTFDQSVITSSSSSAPSSFSSPSGAGGSTSRFSSCASAVSALR</sequence>
<keyword evidence="13" id="KW-1185">Reference proteome</keyword>